<dbReference type="InterPro" id="IPR010071">
    <property type="entry name" value="AA_adenyl_dom"/>
</dbReference>
<dbReference type="Gene3D" id="3.30.559.10">
    <property type="entry name" value="Chloramphenicol acetyltransferase-like domain"/>
    <property type="match status" value="1"/>
</dbReference>
<comment type="caution">
    <text evidence="5">The sequence shown here is derived from an EMBL/GenBank/DDBJ whole genome shotgun (WGS) entry which is preliminary data.</text>
</comment>
<evidence type="ECO:0000313" key="6">
    <source>
        <dbReference type="Proteomes" id="UP000319728"/>
    </source>
</evidence>
<dbReference type="GO" id="GO:0005829">
    <property type="term" value="C:cytosol"/>
    <property type="evidence" value="ECO:0007669"/>
    <property type="project" value="TreeGrafter"/>
</dbReference>
<dbReference type="InterPro" id="IPR036736">
    <property type="entry name" value="ACP-like_sf"/>
</dbReference>
<dbReference type="Gene3D" id="3.30.559.30">
    <property type="entry name" value="Nonribosomal peptide synthetase, condensation domain"/>
    <property type="match status" value="1"/>
</dbReference>
<dbReference type="GO" id="GO:0031177">
    <property type="term" value="F:phosphopantetheine binding"/>
    <property type="evidence" value="ECO:0007669"/>
    <property type="project" value="InterPro"/>
</dbReference>
<sequence>MTLLAGFQAVLSRHSGQDDIVVGTPVAGRNHPDLEGLIGFFVNTVALRVSTAGSPSLRDLVDRVREVALAGLGNADLPFEKLVEELQPDRSLAHAPVFQAQLVLQNAPYDGFRLTGCTATTLEVDSGSAKFDLTLVGERTADGALRLAFEYDTALFDVATVDRLGRHLCTLLEAAVADPDRPLDRIPLLRGAELRQALVEWNATDRPLPEVSSVWELLPTGPAAPGSAPAVTGPDGQLDRTGLHRWAGRIAGRLLAAGVGPDTPVGICLDRGAGMVAAVLGVWRAGAGYLPLDPALPAERLRFMLADSGTRVVLTSRAVADRLAGVLDEVPSLLTLDADTEAAADTGAAAAGAGVAGADGSGPAVVPHPDALAYLLYTSGSTGRPKGVAVGHRAVLNLLTSFRDDLDLGPGDLFAAVTTLSFDISVVELLLPLMCDVPLLVVGADETGDGPALRRRLADSGATVLQATPATWRLLLAAGGVPPAVRLRVTGGEALPRDLADALLADGAALWNCYGPTETTVYSSGGPVPPAPAAVTIGGPIANTRLHLLDEAFQPVPVGVVGELYVGGAGVARGYHGRPGLTAERFVPDPFGDRPGARLYATGDLARRRPDGRVEYLGRADHQVKVRGFRIEPGEIETLLRARTEVVDAVVTAWAGGDGDTRLVAYAVPAAGTDPDTLWERVRPALARQLPEYMLPAALVPLAALPLNDNGKVDRKALPAPRWTDPSAARVAPRDAVEQLVAEVWQEVLRVDTIGVHDDFFRLGGHSLLGVRALGRIGAAVEMEVPIPLLFAAPTVAAMAAALRAAEPAPGHVDAVAAFRQEMAGLSDEELRALVEGPE</sequence>
<evidence type="ECO:0000256" key="1">
    <source>
        <dbReference type="ARBA" id="ARBA00001957"/>
    </source>
</evidence>
<protein>
    <submittedName>
        <fullName evidence="5">Amino acid adenylation domain-containing protein</fullName>
    </submittedName>
</protein>
<dbReference type="InterPro" id="IPR029058">
    <property type="entry name" value="AB_hydrolase_fold"/>
</dbReference>
<keyword evidence="3" id="KW-0597">Phosphoprotein</keyword>
<dbReference type="GO" id="GO:0008610">
    <property type="term" value="P:lipid biosynthetic process"/>
    <property type="evidence" value="ECO:0007669"/>
    <property type="project" value="UniProtKB-ARBA"/>
</dbReference>
<accession>A0A562WJG9</accession>
<dbReference type="InterPro" id="IPR009081">
    <property type="entry name" value="PP-bd_ACP"/>
</dbReference>
<evidence type="ECO:0000259" key="4">
    <source>
        <dbReference type="PROSITE" id="PS50075"/>
    </source>
</evidence>
<dbReference type="Pfam" id="PF00668">
    <property type="entry name" value="Condensation"/>
    <property type="match status" value="1"/>
</dbReference>
<dbReference type="SUPFAM" id="SSF56801">
    <property type="entry name" value="Acetyl-CoA synthetase-like"/>
    <property type="match status" value="1"/>
</dbReference>
<dbReference type="InterPro" id="IPR045851">
    <property type="entry name" value="AMP-bd_C_sf"/>
</dbReference>
<dbReference type="NCBIfam" id="TIGR01733">
    <property type="entry name" value="AA-adenyl-dom"/>
    <property type="match status" value="1"/>
</dbReference>
<name>A0A562WJG9_9ACTN</name>
<keyword evidence="2" id="KW-0596">Phosphopantetheine</keyword>
<dbReference type="AlphaFoldDB" id="A0A562WJG9"/>
<dbReference type="FunFam" id="3.30.300.30:FF:000010">
    <property type="entry name" value="Enterobactin synthetase component F"/>
    <property type="match status" value="1"/>
</dbReference>
<dbReference type="GO" id="GO:0009239">
    <property type="term" value="P:enterobactin biosynthetic process"/>
    <property type="evidence" value="ECO:0007669"/>
    <property type="project" value="TreeGrafter"/>
</dbReference>
<dbReference type="FunFam" id="3.40.50.980:FF:000001">
    <property type="entry name" value="Non-ribosomal peptide synthetase"/>
    <property type="match status" value="1"/>
</dbReference>
<evidence type="ECO:0000256" key="2">
    <source>
        <dbReference type="ARBA" id="ARBA00022450"/>
    </source>
</evidence>
<dbReference type="Pfam" id="PF00550">
    <property type="entry name" value="PP-binding"/>
    <property type="match status" value="1"/>
</dbReference>
<evidence type="ECO:0000313" key="5">
    <source>
        <dbReference type="EMBL" id="TWJ29674.1"/>
    </source>
</evidence>
<feature type="domain" description="Carrier" evidence="4">
    <location>
        <begin position="732"/>
        <end position="807"/>
    </location>
</feature>
<dbReference type="FunFam" id="2.30.38.10:FF:000001">
    <property type="entry name" value="Non-ribosomal peptide synthetase PvdI"/>
    <property type="match status" value="1"/>
</dbReference>
<dbReference type="InterPro" id="IPR025110">
    <property type="entry name" value="AMP-bd_C"/>
</dbReference>
<proteinExistence type="predicted"/>
<dbReference type="SUPFAM" id="SSF47336">
    <property type="entry name" value="ACP-like"/>
    <property type="match status" value="1"/>
</dbReference>
<dbReference type="EMBL" id="VLLP01000001">
    <property type="protein sequence ID" value="TWJ29674.1"/>
    <property type="molecule type" value="Genomic_DNA"/>
</dbReference>
<organism evidence="5 6">
    <name type="scientific">Micromonospora sagamiensis</name>
    <dbReference type="NCBI Taxonomy" id="47875"/>
    <lineage>
        <taxon>Bacteria</taxon>
        <taxon>Bacillati</taxon>
        <taxon>Actinomycetota</taxon>
        <taxon>Actinomycetes</taxon>
        <taxon>Micromonosporales</taxon>
        <taxon>Micromonosporaceae</taxon>
        <taxon>Micromonospora</taxon>
    </lineage>
</organism>
<comment type="cofactor">
    <cofactor evidence="1">
        <name>pantetheine 4'-phosphate</name>
        <dbReference type="ChEBI" id="CHEBI:47942"/>
    </cofactor>
</comment>
<dbReference type="Gene3D" id="3.40.50.980">
    <property type="match status" value="2"/>
</dbReference>
<dbReference type="InterPro" id="IPR020806">
    <property type="entry name" value="PKS_PP-bd"/>
</dbReference>
<dbReference type="FunFam" id="1.10.1200.10:FF:000016">
    <property type="entry name" value="Non-ribosomal peptide synthase"/>
    <property type="match status" value="1"/>
</dbReference>
<dbReference type="SUPFAM" id="SSF52777">
    <property type="entry name" value="CoA-dependent acyltransferases"/>
    <property type="match status" value="1"/>
</dbReference>
<dbReference type="Gene3D" id="3.40.50.1820">
    <property type="entry name" value="alpha/beta hydrolase"/>
    <property type="match status" value="1"/>
</dbReference>
<dbReference type="InterPro" id="IPR001242">
    <property type="entry name" value="Condensation_dom"/>
</dbReference>
<dbReference type="SMART" id="SM00823">
    <property type="entry name" value="PKS_PP"/>
    <property type="match status" value="1"/>
</dbReference>
<dbReference type="GO" id="GO:0072330">
    <property type="term" value="P:monocarboxylic acid biosynthetic process"/>
    <property type="evidence" value="ECO:0007669"/>
    <property type="project" value="UniProtKB-ARBA"/>
</dbReference>
<dbReference type="Pfam" id="PF13193">
    <property type="entry name" value="AMP-binding_C"/>
    <property type="match status" value="1"/>
</dbReference>
<dbReference type="InterPro" id="IPR020845">
    <property type="entry name" value="AMP-binding_CS"/>
</dbReference>
<dbReference type="GO" id="GO:0043041">
    <property type="term" value="P:amino acid activation for nonribosomal peptide biosynthetic process"/>
    <property type="evidence" value="ECO:0007669"/>
    <property type="project" value="TreeGrafter"/>
</dbReference>
<dbReference type="Pfam" id="PF00501">
    <property type="entry name" value="AMP-binding"/>
    <property type="match status" value="1"/>
</dbReference>
<dbReference type="Gene3D" id="2.30.38.10">
    <property type="entry name" value="Luciferase, Domain 3"/>
    <property type="match status" value="1"/>
</dbReference>
<dbReference type="Proteomes" id="UP000319728">
    <property type="component" value="Unassembled WGS sequence"/>
</dbReference>
<dbReference type="InterPro" id="IPR023213">
    <property type="entry name" value="CAT-like_dom_sf"/>
</dbReference>
<dbReference type="InterPro" id="IPR006162">
    <property type="entry name" value="Ppantetheine_attach_site"/>
</dbReference>
<dbReference type="InterPro" id="IPR000873">
    <property type="entry name" value="AMP-dep_synth/lig_dom"/>
</dbReference>
<gene>
    <name evidence="5" type="ORF">JD81_03185</name>
</gene>
<dbReference type="GO" id="GO:0009366">
    <property type="term" value="C:enterobactin synthetase complex"/>
    <property type="evidence" value="ECO:0007669"/>
    <property type="project" value="TreeGrafter"/>
</dbReference>
<dbReference type="PANTHER" id="PTHR45527">
    <property type="entry name" value="NONRIBOSOMAL PEPTIDE SYNTHETASE"/>
    <property type="match status" value="1"/>
</dbReference>
<dbReference type="PROSITE" id="PS00012">
    <property type="entry name" value="PHOSPHOPANTETHEINE"/>
    <property type="match status" value="1"/>
</dbReference>
<dbReference type="PANTHER" id="PTHR45527:SF1">
    <property type="entry name" value="FATTY ACID SYNTHASE"/>
    <property type="match status" value="1"/>
</dbReference>
<reference evidence="5 6" key="1">
    <citation type="submission" date="2019-07" db="EMBL/GenBank/DDBJ databases">
        <title>R&amp;d 2014.</title>
        <authorList>
            <person name="Klenk H.-P."/>
        </authorList>
    </citation>
    <scope>NUCLEOTIDE SEQUENCE [LARGE SCALE GENOMIC DNA]</scope>
    <source>
        <strain evidence="5 6">DSM 43912</strain>
    </source>
</reference>
<dbReference type="Gene3D" id="3.30.300.30">
    <property type="match status" value="1"/>
</dbReference>
<keyword evidence="6" id="KW-1185">Reference proteome</keyword>
<dbReference type="PROSITE" id="PS00455">
    <property type="entry name" value="AMP_BINDING"/>
    <property type="match status" value="1"/>
</dbReference>
<dbReference type="PROSITE" id="PS50075">
    <property type="entry name" value="CARRIER"/>
    <property type="match status" value="1"/>
</dbReference>
<dbReference type="GO" id="GO:0047527">
    <property type="term" value="F:2,3-dihydroxybenzoate-serine ligase activity"/>
    <property type="evidence" value="ECO:0007669"/>
    <property type="project" value="TreeGrafter"/>
</dbReference>
<evidence type="ECO:0000256" key="3">
    <source>
        <dbReference type="ARBA" id="ARBA00022553"/>
    </source>
</evidence>